<feature type="domain" description="DUF4174" evidence="4">
    <location>
        <begin position="29"/>
        <end position="147"/>
    </location>
</feature>
<sequence length="189" mass="20217">MLVRSLTFATLLAIVAGPVFADNSDPKPLDQDLYRARPLIVIAPSTADPTLRALNQALEDPATKAAFQERNLVLYSIAGMMGKREGKDLDQQTTMALIRQFRFSAADTVVTPVVLVGKDGAQHRIAHTGTLEPKAIFDAVDALPAEEKAIVAPTVAEQKQAVTAPAKDGKPVKPVKPAKPLPPPKPLED</sequence>
<feature type="signal peptide" evidence="3">
    <location>
        <begin position="1"/>
        <end position="21"/>
    </location>
</feature>
<dbReference type="HOGENOM" id="CLU_100965_1_0_6"/>
<name>A0A077FAN6_9PSED</name>
<keyword evidence="5" id="KW-0436">Ligase</keyword>
<reference evidence="5 6" key="1">
    <citation type="submission" date="2014-07" db="EMBL/GenBank/DDBJ databases">
        <authorList>
            <person name="Lee K."/>
            <person name="Lim J.Y."/>
            <person name="Hwang I."/>
        </authorList>
    </citation>
    <scope>NUCLEOTIDE SEQUENCE [LARGE SCALE GENOMIC DNA]</scope>
    <source>
        <strain evidence="5 6">KL28</strain>
    </source>
</reference>
<gene>
    <name evidence="5" type="ORF">PSAKL28_32060</name>
</gene>
<accession>A0A077FAN6</accession>
<dbReference type="OrthoDB" id="7362103at2"/>
<protein>
    <submittedName>
        <fullName evidence="5">Tyrosyl-trna synthetase</fullName>
    </submittedName>
</protein>
<dbReference type="eggNOG" id="ENOG5033B8F">
    <property type="taxonomic scope" value="Bacteria"/>
</dbReference>
<dbReference type="AlphaFoldDB" id="A0A077FAN6"/>
<feature type="region of interest" description="Disordered" evidence="2">
    <location>
        <begin position="156"/>
        <end position="189"/>
    </location>
</feature>
<keyword evidence="5" id="KW-0030">Aminoacyl-tRNA synthetase</keyword>
<evidence type="ECO:0000259" key="4">
    <source>
        <dbReference type="Pfam" id="PF13778"/>
    </source>
</evidence>
<evidence type="ECO:0000313" key="6">
    <source>
        <dbReference type="Proteomes" id="UP000028931"/>
    </source>
</evidence>
<dbReference type="Proteomes" id="UP000028931">
    <property type="component" value="Chromosome"/>
</dbReference>
<feature type="compositionally biased region" description="Pro residues" evidence="2">
    <location>
        <begin position="177"/>
        <end position="189"/>
    </location>
</feature>
<evidence type="ECO:0000256" key="1">
    <source>
        <dbReference type="ARBA" id="ARBA00022729"/>
    </source>
</evidence>
<keyword evidence="1 3" id="KW-0732">Signal</keyword>
<evidence type="ECO:0000256" key="2">
    <source>
        <dbReference type="SAM" id="MobiDB-lite"/>
    </source>
</evidence>
<dbReference type="EMBL" id="CP009048">
    <property type="protein sequence ID" value="AIL62373.1"/>
    <property type="molecule type" value="Genomic_DNA"/>
</dbReference>
<evidence type="ECO:0000313" key="5">
    <source>
        <dbReference type="EMBL" id="AIL62373.1"/>
    </source>
</evidence>
<dbReference type="KEGG" id="palk:PSAKL28_32060"/>
<feature type="chain" id="PRO_5001718155" evidence="3">
    <location>
        <begin position="22"/>
        <end position="189"/>
    </location>
</feature>
<dbReference type="GO" id="GO:0004812">
    <property type="term" value="F:aminoacyl-tRNA ligase activity"/>
    <property type="evidence" value="ECO:0007669"/>
    <property type="project" value="UniProtKB-KW"/>
</dbReference>
<dbReference type="Pfam" id="PF13778">
    <property type="entry name" value="DUF4174"/>
    <property type="match status" value="1"/>
</dbReference>
<organism evidence="5 6">
    <name type="scientific">Pseudomonas alkylphenolica</name>
    <dbReference type="NCBI Taxonomy" id="237609"/>
    <lineage>
        <taxon>Bacteria</taxon>
        <taxon>Pseudomonadati</taxon>
        <taxon>Pseudomonadota</taxon>
        <taxon>Gammaproteobacteria</taxon>
        <taxon>Pseudomonadales</taxon>
        <taxon>Pseudomonadaceae</taxon>
        <taxon>Pseudomonas</taxon>
    </lineage>
</organism>
<evidence type="ECO:0000256" key="3">
    <source>
        <dbReference type="SAM" id="SignalP"/>
    </source>
</evidence>
<proteinExistence type="predicted"/>
<dbReference type="RefSeq" id="WP_038612348.1">
    <property type="nucleotide sequence ID" value="NZ_CP009048.1"/>
</dbReference>
<dbReference type="InterPro" id="IPR025232">
    <property type="entry name" value="DUF4174"/>
</dbReference>